<sequence>MKTPVNCQDEEKSSKEVASYALAMHRLAECIIRDLVHSEDNALNELVEYFTTHLVELHDWMEHIVLKDLYREAQEDRVKNDAVAAVRRQCMSTPCRNEKRGCVKVSCCSKWNWLLNSMDESVQKLVAGTQESPEHSSDWCGVSSLKGAALVDTIESLAVVLLGHPKGRIRLFALRQLDILSSLISLKRMHCGGAFQTGKERANFAVPTIGPASTAQMCSNDVSCASGGLYYPRVVASETLKELGEGFEEMFQLQNDRYMHFFSQISSLAISDFLCVYNKEQTQLDLRLSRVNFAEILKNSRPIEESKVALDDSVASLVSTPFGARCMSLESGWQLLIFVSTLALVLKTYCYRPGSALVRLS</sequence>
<accession>F9WTP8</accession>
<protein>
    <submittedName>
        <fullName evidence="1">Uncharacterized protein</fullName>
    </submittedName>
</protein>
<dbReference type="VEuPathDB" id="TriTrypDB:TvY486_0038260"/>
<keyword evidence="2" id="KW-1185">Reference proteome</keyword>
<reference evidence="1 2" key="1">
    <citation type="journal article" date="2012" name="Proc. Natl. Acad. Sci. U.S.A.">
        <title>Antigenic diversity is generated by distinct evolutionary mechanisms in African trypanosome species.</title>
        <authorList>
            <person name="Jackson A.P."/>
            <person name="Berry A."/>
            <person name="Aslett M."/>
            <person name="Allison H.C."/>
            <person name="Burton P."/>
            <person name="Vavrova-Anderson J."/>
            <person name="Brown R."/>
            <person name="Browne H."/>
            <person name="Corton N."/>
            <person name="Hauser H."/>
            <person name="Gamble J."/>
            <person name="Gilderthorp R."/>
            <person name="Marcello L."/>
            <person name="McQuillan J."/>
            <person name="Otto T.D."/>
            <person name="Quail M.A."/>
            <person name="Sanders M.J."/>
            <person name="van Tonder A."/>
            <person name="Ginger M.L."/>
            <person name="Field M.C."/>
            <person name="Barry J.D."/>
            <person name="Hertz-Fowler C."/>
            <person name="Berriman M."/>
        </authorList>
    </citation>
    <scope>NUCLEOTIDE SEQUENCE</scope>
    <source>
        <strain evidence="1 2">Y486</strain>
    </source>
</reference>
<gene>
    <name evidence="1" type="ORF">TvY486_0038260</name>
</gene>
<organism evidence="1 2">
    <name type="scientific">Trypanosoma vivax (strain Y486)</name>
    <dbReference type="NCBI Taxonomy" id="1055687"/>
    <lineage>
        <taxon>Eukaryota</taxon>
        <taxon>Discoba</taxon>
        <taxon>Euglenozoa</taxon>
        <taxon>Kinetoplastea</taxon>
        <taxon>Metakinetoplastina</taxon>
        <taxon>Trypanosomatida</taxon>
        <taxon>Trypanosomatidae</taxon>
        <taxon>Trypanosoma</taxon>
        <taxon>Duttonella</taxon>
    </lineage>
</organism>
<dbReference type="Proteomes" id="UP000009027">
    <property type="component" value="Unassembled WGS sequence"/>
</dbReference>
<evidence type="ECO:0000313" key="1">
    <source>
        <dbReference type="EMBL" id="CCD20942.1"/>
    </source>
</evidence>
<evidence type="ECO:0000313" key="2">
    <source>
        <dbReference type="Proteomes" id="UP000009027"/>
    </source>
</evidence>
<dbReference type="AlphaFoldDB" id="F9WTP8"/>
<proteinExistence type="predicted"/>
<feature type="non-terminal residue" evidence="1">
    <location>
        <position position="361"/>
    </location>
</feature>
<dbReference type="EMBL" id="CAEX01006661">
    <property type="protein sequence ID" value="CCD20942.1"/>
    <property type="molecule type" value="Genomic_DNA"/>
</dbReference>
<name>F9WTP8_TRYVY</name>